<evidence type="ECO:0000313" key="3">
    <source>
        <dbReference type="Proteomes" id="UP000799757"/>
    </source>
</evidence>
<feature type="chain" id="PRO_5025368236" evidence="1">
    <location>
        <begin position="20"/>
        <end position="189"/>
    </location>
</feature>
<proteinExistence type="predicted"/>
<dbReference type="EMBL" id="MU001803">
    <property type="protein sequence ID" value="KAF2797598.1"/>
    <property type="molecule type" value="Genomic_DNA"/>
</dbReference>
<protein>
    <submittedName>
        <fullName evidence="2">Uncharacterized protein</fullName>
    </submittedName>
</protein>
<reference evidence="2" key="1">
    <citation type="journal article" date="2020" name="Stud. Mycol.">
        <title>101 Dothideomycetes genomes: a test case for predicting lifestyles and emergence of pathogens.</title>
        <authorList>
            <person name="Haridas S."/>
            <person name="Albert R."/>
            <person name="Binder M."/>
            <person name="Bloem J."/>
            <person name="Labutti K."/>
            <person name="Salamov A."/>
            <person name="Andreopoulos B."/>
            <person name="Baker S."/>
            <person name="Barry K."/>
            <person name="Bills G."/>
            <person name="Bluhm B."/>
            <person name="Cannon C."/>
            <person name="Castanera R."/>
            <person name="Culley D."/>
            <person name="Daum C."/>
            <person name="Ezra D."/>
            <person name="Gonzalez J."/>
            <person name="Henrissat B."/>
            <person name="Kuo A."/>
            <person name="Liang C."/>
            <person name="Lipzen A."/>
            <person name="Lutzoni F."/>
            <person name="Magnuson J."/>
            <person name="Mondo S."/>
            <person name="Nolan M."/>
            <person name="Ohm R."/>
            <person name="Pangilinan J."/>
            <person name="Park H.-J."/>
            <person name="Ramirez L."/>
            <person name="Alfaro M."/>
            <person name="Sun H."/>
            <person name="Tritt A."/>
            <person name="Yoshinaga Y."/>
            <person name="Zwiers L.-H."/>
            <person name="Turgeon B."/>
            <person name="Goodwin S."/>
            <person name="Spatafora J."/>
            <person name="Crous P."/>
            <person name="Grigoriev I."/>
        </authorList>
    </citation>
    <scope>NUCLEOTIDE SEQUENCE</scope>
    <source>
        <strain evidence="2">CBS 109.77</strain>
    </source>
</reference>
<gene>
    <name evidence="2" type="ORF">K505DRAFT_358296</name>
</gene>
<organism evidence="2 3">
    <name type="scientific">Melanomma pulvis-pyrius CBS 109.77</name>
    <dbReference type="NCBI Taxonomy" id="1314802"/>
    <lineage>
        <taxon>Eukaryota</taxon>
        <taxon>Fungi</taxon>
        <taxon>Dikarya</taxon>
        <taxon>Ascomycota</taxon>
        <taxon>Pezizomycotina</taxon>
        <taxon>Dothideomycetes</taxon>
        <taxon>Pleosporomycetidae</taxon>
        <taxon>Pleosporales</taxon>
        <taxon>Melanommataceae</taxon>
        <taxon>Melanomma</taxon>
    </lineage>
</organism>
<evidence type="ECO:0000313" key="2">
    <source>
        <dbReference type="EMBL" id="KAF2797598.1"/>
    </source>
</evidence>
<dbReference type="AlphaFoldDB" id="A0A6A6XN47"/>
<accession>A0A6A6XN47</accession>
<name>A0A6A6XN47_9PLEO</name>
<keyword evidence="3" id="KW-1185">Reference proteome</keyword>
<dbReference type="Proteomes" id="UP000799757">
    <property type="component" value="Unassembled WGS sequence"/>
</dbReference>
<dbReference type="OrthoDB" id="3701390at2759"/>
<feature type="signal peptide" evidence="1">
    <location>
        <begin position="1"/>
        <end position="19"/>
    </location>
</feature>
<sequence>MAFLKPFILLALLLAATSAQNTTTRSLIEFHLTSCDNTLAADPNNIGSRKWGTITLYSPEAALDLSTQYAMPQGMLPYRAWEGGNATAFFYNNGGAPRGFVSVQIPADAAGKKTGIAAGKLVFEGKEYPCTREYGRGYFGGCPAAPGCWAEYTYCSLRYTCRQWETPLPVDRVCPVPQGQYPCYPSWTE</sequence>
<keyword evidence="1" id="KW-0732">Signal</keyword>
<evidence type="ECO:0000256" key="1">
    <source>
        <dbReference type="SAM" id="SignalP"/>
    </source>
</evidence>